<feature type="compositionally biased region" description="Basic and acidic residues" evidence="3">
    <location>
        <begin position="335"/>
        <end position="351"/>
    </location>
</feature>
<dbReference type="GO" id="GO:0000976">
    <property type="term" value="F:transcription cis-regulatory region binding"/>
    <property type="evidence" value="ECO:0007669"/>
    <property type="project" value="TreeGrafter"/>
</dbReference>
<dbReference type="GO" id="GO:0045944">
    <property type="term" value="P:positive regulation of transcription by RNA polymerase II"/>
    <property type="evidence" value="ECO:0007669"/>
    <property type="project" value="TreeGrafter"/>
</dbReference>
<dbReference type="GO" id="GO:0008270">
    <property type="term" value="F:zinc ion binding"/>
    <property type="evidence" value="ECO:0007669"/>
    <property type="project" value="InterPro"/>
</dbReference>
<reference evidence="6" key="1">
    <citation type="submission" date="2016-05" db="EMBL/GenBank/DDBJ databases">
        <title>Comparative genomics of biotechnologically important yeasts.</title>
        <authorList>
            <consortium name="DOE Joint Genome Institute"/>
            <person name="Riley R."/>
            <person name="Haridas S."/>
            <person name="Wolfe K.H."/>
            <person name="Lopes M.R."/>
            <person name="Hittinger C.T."/>
            <person name="Goker M."/>
            <person name="Salamov A."/>
            <person name="Wisecaver J."/>
            <person name="Long T.M."/>
            <person name="Aerts A.L."/>
            <person name="Barry K."/>
            <person name="Choi C."/>
            <person name="Clum A."/>
            <person name="Coughlan A.Y."/>
            <person name="Deshpande S."/>
            <person name="Douglass A.P."/>
            <person name="Hanson S.J."/>
            <person name="Klenk H.-P."/>
            <person name="Labutti K."/>
            <person name="Lapidus A."/>
            <person name="Lindquist E."/>
            <person name="Lipzen A."/>
            <person name="Meier-Kolthoff J.P."/>
            <person name="Ohm R.A."/>
            <person name="Otillar R.P."/>
            <person name="Pangilinan J."/>
            <person name="Peng Y."/>
            <person name="Rokas A."/>
            <person name="Rosa C.A."/>
            <person name="Scheuner C."/>
            <person name="Sibirny A.A."/>
            <person name="Slot J.C."/>
            <person name="Stielow J.B."/>
            <person name="Sun H."/>
            <person name="Kurtzman C.P."/>
            <person name="Blackwell M."/>
            <person name="Grigoriev I.V."/>
            <person name="Jeffries T.W."/>
        </authorList>
    </citation>
    <scope>NUCLEOTIDE SEQUENCE [LARGE SCALE GENOMIC DNA]</scope>
    <source>
        <strain evidence="6">NRRL Y-1933</strain>
    </source>
</reference>
<dbReference type="InterPro" id="IPR021858">
    <property type="entry name" value="Fun_TF"/>
</dbReference>
<gene>
    <name evidence="5" type="ORF">HYPBUDRAFT_157941</name>
</gene>
<protein>
    <recommendedName>
        <fullName evidence="4">Zn(2)-C6 fungal-type domain-containing protein</fullName>
    </recommendedName>
</protein>
<evidence type="ECO:0000256" key="3">
    <source>
        <dbReference type="SAM" id="MobiDB-lite"/>
    </source>
</evidence>
<dbReference type="Pfam" id="PF00172">
    <property type="entry name" value="Zn_clus"/>
    <property type="match status" value="1"/>
</dbReference>
<dbReference type="InterPro" id="IPR001138">
    <property type="entry name" value="Zn2Cys6_DnaBD"/>
</dbReference>
<evidence type="ECO:0000256" key="1">
    <source>
        <dbReference type="ARBA" id="ARBA00004123"/>
    </source>
</evidence>
<dbReference type="Proteomes" id="UP000095085">
    <property type="component" value="Unassembled WGS sequence"/>
</dbReference>
<dbReference type="RefSeq" id="XP_020074940.1">
    <property type="nucleotide sequence ID" value="XM_020222329.1"/>
</dbReference>
<sequence>MADFPNGKLTRTKKRKREYSKKGCKECKRRKIKCNEAHPTCHECARLNKVCSYPAPGEKVLRVSKKALGSNYPKSPSTEGSSPKSPIQNHTPNQGAKGTSQPNQPNSPASESLSKTYSQNAALNPIPTQSPYIHPAHDQHVATHGFPTRTPFAVPMYPTDSSTANSPYSIPPQSRFGPPTNHATPLPPISPAGFSALNNSRIPPSSINNLLNEAKSPVAELRTHDSPETVSSRGPESPNPARFDTEKSSYQTLLFQNNNNHVTNNPSKSGSNSAAQSNDGLIFLDNYHFFNQEDLNVLANDLNNIVTDIMFEFKYDDKVGKSDPEIVPRDQISQKNDEETNRPKKKSEPEAIPRGIPFDFIAVTKSHEKLYLEEFYNEFANVILPFNAYNESLKSYYNPARDILFHCASQESFLLAAILAQGAKSSFNKNNLPEDEEAYCSYLYKCLKLLGPALGGNATDNNKATLTSNIEAVLLTVLLLTSSNASNTKQNWRPHLRGAKDLLLKIASSKIKIRNSPTLVFCKFWFISIEILAGLSSKLGGTLKSDAELDLLLTCGDEYEINALKELGLILDNGFNLIGGYHNNCVLHLRDLIKILNKMRADQKSFVALDVNEYIRLLSEFHIQGQIEFINRKCILSTDDFKDGEAPIGNLLDPTTVQKEKIIISWMDLSQQCYCLASKIIIFTKFLQLSHKSQQVQTLTEQLISLISFLGKTTETPQLIKCSILMIQWPMLVAGMNCEKEEHKFLIMKFFRASAHIGSGSAGFALRKINKVWSLHESTVNTTDSEDEIDIVSY</sequence>
<evidence type="ECO:0000256" key="2">
    <source>
        <dbReference type="ARBA" id="ARBA00023242"/>
    </source>
</evidence>
<dbReference type="SMART" id="SM00066">
    <property type="entry name" value="GAL4"/>
    <property type="match status" value="1"/>
</dbReference>
<feature type="domain" description="Zn(2)-C6 fungal-type" evidence="4">
    <location>
        <begin position="23"/>
        <end position="53"/>
    </location>
</feature>
<dbReference type="OrthoDB" id="424974at2759"/>
<accession>A0A1E4RF53</accession>
<dbReference type="EMBL" id="KV454543">
    <property type="protein sequence ID" value="ODV65873.1"/>
    <property type="molecule type" value="Genomic_DNA"/>
</dbReference>
<evidence type="ECO:0000313" key="5">
    <source>
        <dbReference type="EMBL" id="ODV65873.1"/>
    </source>
</evidence>
<name>A0A1E4RF53_9ASCO</name>
<evidence type="ECO:0000313" key="6">
    <source>
        <dbReference type="Proteomes" id="UP000095085"/>
    </source>
</evidence>
<feature type="compositionally biased region" description="Polar residues" evidence="3">
    <location>
        <begin position="72"/>
        <end position="116"/>
    </location>
</feature>
<dbReference type="AlphaFoldDB" id="A0A1E4RF53"/>
<feature type="region of interest" description="Disordered" evidence="3">
    <location>
        <begin position="217"/>
        <end position="244"/>
    </location>
</feature>
<dbReference type="InterPro" id="IPR036864">
    <property type="entry name" value="Zn2-C6_fun-type_DNA-bd_sf"/>
</dbReference>
<dbReference type="PANTHER" id="PTHR37534">
    <property type="entry name" value="TRANSCRIPTIONAL ACTIVATOR PROTEIN UGA3"/>
    <property type="match status" value="1"/>
</dbReference>
<dbReference type="Pfam" id="PF11951">
    <property type="entry name" value="Fungal_trans_2"/>
    <property type="match status" value="1"/>
</dbReference>
<comment type="subcellular location">
    <subcellularLocation>
        <location evidence="1">Nucleus</location>
    </subcellularLocation>
</comment>
<dbReference type="PROSITE" id="PS50048">
    <property type="entry name" value="ZN2_CY6_FUNGAL_2"/>
    <property type="match status" value="1"/>
</dbReference>
<dbReference type="CDD" id="cd00067">
    <property type="entry name" value="GAL4"/>
    <property type="match status" value="1"/>
</dbReference>
<keyword evidence="2" id="KW-0539">Nucleus</keyword>
<feature type="region of interest" description="Disordered" evidence="3">
    <location>
        <begin position="64"/>
        <end position="116"/>
    </location>
</feature>
<organism evidence="5 6">
    <name type="scientific">Hyphopichia burtonii NRRL Y-1933</name>
    <dbReference type="NCBI Taxonomy" id="984485"/>
    <lineage>
        <taxon>Eukaryota</taxon>
        <taxon>Fungi</taxon>
        <taxon>Dikarya</taxon>
        <taxon>Ascomycota</taxon>
        <taxon>Saccharomycotina</taxon>
        <taxon>Pichiomycetes</taxon>
        <taxon>Debaryomycetaceae</taxon>
        <taxon>Hyphopichia</taxon>
    </lineage>
</organism>
<dbReference type="PROSITE" id="PS00463">
    <property type="entry name" value="ZN2_CY6_FUNGAL_1"/>
    <property type="match status" value="1"/>
</dbReference>
<feature type="region of interest" description="Disordered" evidence="3">
    <location>
        <begin position="1"/>
        <end position="23"/>
    </location>
</feature>
<dbReference type="SUPFAM" id="SSF57701">
    <property type="entry name" value="Zn2/Cys6 DNA-binding domain"/>
    <property type="match status" value="1"/>
</dbReference>
<dbReference type="GO" id="GO:0000981">
    <property type="term" value="F:DNA-binding transcription factor activity, RNA polymerase II-specific"/>
    <property type="evidence" value="ECO:0007669"/>
    <property type="project" value="InterPro"/>
</dbReference>
<dbReference type="Gene3D" id="4.10.240.10">
    <property type="entry name" value="Zn(2)-C6 fungal-type DNA-binding domain"/>
    <property type="match status" value="1"/>
</dbReference>
<dbReference type="STRING" id="984485.A0A1E4RF53"/>
<dbReference type="GeneID" id="30996878"/>
<feature type="compositionally biased region" description="Basic residues" evidence="3">
    <location>
        <begin position="10"/>
        <end position="19"/>
    </location>
</feature>
<evidence type="ECO:0000259" key="4">
    <source>
        <dbReference type="PROSITE" id="PS50048"/>
    </source>
</evidence>
<keyword evidence="6" id="KW-1185">Reference proteome</keyword>
<proteinExistence type="predicted"/>
<dbReference type="GO" id="GO:0005634">
    <property type="term" value="C:nucleus"/>
    <property type="evidence" value="ECO:0007669"/>
    <property type="project" value="UniProtKB-SubCell"/>
</dbReference>
<dbReference type="PANTHER" id="PTHR37534:SF49">
    <property type="entry name" value="LYSINE BIOSYNTHESIS REGULATORY PROTEIN LYS14"/>
    <property type="match status" value="1"/>
</dbReference>
<feature type="region of interest" description="Disordered" evidence="3">
    <location>
        <begin position="322"/>
        <end position="351"/>
    </location>
</feature>